<feature type="transmembrane region" description="Helical" evidence="1">
    <location>
        <begin position="7"/>
        <end position="30"/>
    </location>
</feature>
<keyword evidence="1" id="KW-0472">Membrane</keyword>
<keyword evidence="1" id="KW-0812">Transmembrane</keyword>
<dbReference type="AlphaFoldDB" id="A0A9J6ZKG4"/>
<reference evidence="2" key="1">
    <citation type="submission" date="2022-05" db="EMBL/GenBank/DDBJ databases">
        <title>Novel bacterial taxa in a minimal lignocellulolytic consortium and its capacity to transform plastics disclosed by genome-resolved metagenomics.</title>
        <authorList>
            <person name="Rodriguez C.A.D."/>
            <person name="Diaz-Garcia L."/>
            <person name="Herrera K."/>
            <person name="Tarazona N.A."/>
            <person name="Sproer C."/>
            <person name="Overmann J."/>
            <person name="Jimenez D.J."/>
        </authorList>
    </citation>
    <scope>NUCLEOTIDE SEQUENCE</scope>
    <source>
        <strain evidence="2">MAG5</strain>
    </source>
</reference>
<dbReference type="EMBL" id="CP097899">
    <property type="protein sequence ID" value="URN96320.1"/>
    <property type="molecule type" value="Genomic_DNA"/>
</dbReference>
<evidence type="ECO:0000313" key="3">
    <source>
        <dbReference type="Proteomes" id="UP001056756"/>
    </source>
</evidence>
<protein>
    <submittedName>
        <fullName evidence="2">Uncharacterized protein</fullName>
    </submittedName>
</protein>
<dbReference type="Proteomes" id="UP001056756">
    <property type="component" value="Chromosome"/>
</dbReference>
<sequence length="157" mass="18225">MKISKNKLILTIILVFTFIVFGIFMLIFFMNRPTLVLSDMVSYAPTSIEISTVEDTNNRASITDNVEIEKFLYMIKAQTWDHKSDITYNSESEANFMCVPSYYVQINKYQVELLCKDEIQGYGKIDYNGKEYLYTIPLEVYTEIETFLDSHKEVASG</sequence>
<dbReference type="KEGG" id="plig:NAG76_08940"/>
<proteinExistence type="predicted"/>
<keyword evidence="1" id="KW-1133">Transmembrane helix</keyword>
<accession>A0A9J6ZKG4</accession>
<name>A0A9J6ZKG4_9BACL</name>
<gene>
    <name evidence="2" type="ORF">NAG76_08940</name>
</gene>
<organism evidence="2 3">
    <name type="scientific">Candidatus Pristimantibacillus lignocellulolyticus</name>
    <dbReference type="NCBI Taxonomy" id="2994561"/>
    <lineage>
        <taxon>Bacteria</taxon>
        <taxon>Bacillati</taxon>
        <taxon>Bacillota</taxon>
        <taxon>Bacilli</taxon>
        <taxon>Bacillales</taxon>
        <taxon>Paenibacillaceae</taxon>
        <taxon>Candidatus Pristimantibacillus</taxon>
    </lineage>
</organism>
<evidence type="ECO:0000313" key="2">
    <source>
        <dbReference type="EMBL" id="URN96320.1"/>
    </source>
</evidence>
<evidence type="ECO:0000256" key="1">
    <source>
        <dbReference type="SAM" id="Phobius"/>
    </source>
</evidence>